<keyword evidence="2" id="KW-0540">Nuclease</keyword>
<dbReference type="EMBL" id="BAABWN010000006">
    <property type="protein sequence ID" value="GAA6168353.1"/>
    <property type="molecule type" value="Genomic_DNA"/>
</dbReference>
<keyword evidence="2" id="KW-0255">Endonuclease</keyword>
<dbReference type="InterPro" id="IPR036691">
    <property type="entry name" value="Endo/exonu/phosph_ase_sf"/>
</dbReference>
<dbReference type="CDD" id="cd04486">
    <property type="entry name" value="YhcR_OBF_like"/>
    <property type="match status" value="1"/>
</dbReference>
<feature type="chain" id="PRO_5046927137" evidence="1">
    <location>
        <begin position="22"/>
        <end position="1009"/>
    </location>
</feature>
<dbReference type="GO" id="GO:0004519">
    <property type="term" value="F:endonuclease activity"/>
    <property type="evidence" value="ECO:0007669"/>
    <property type="project" value="UniProtKB-KW"/>
</dbReference>
<dbReference type="NCBIfam" id="NF033681">
    <property type="entry name" value="ExeM_NucH_DNase"/>
    <property type="match status" value="1"/>
</dbReference>
<evidence type="ECO:0000256" key="1">
    <source>
        <dbReference type="SAM" id="SignalP"/>
    </source>
</evidence>
<accession>A0ABQ0A9X6</accession>
<comment type="caution">
    <text evidence="2">The sequence shown here is derived from an EMBL/GenBank/DDBJ whole genome shotgun (WGS) entry which is preliminary data.</text>
</comment>
<keyword evidence="1" id="KW-0732">Signal</keyword>
<organism evidence="2 3">
    <name type="scientific">Sessilibacter corallicola</name>
    <dbReference type="NCBI Taxonomy" id="2904075"/>
    <lineage>
        <taxon>Bacteria</taxon>
        <taxon>Pseudomonadati</taxon>
        <taxon>Pseudomonadota</taxon>
        <taxon>Gammaproteobacteria</taxon>
        <taxon>Cellvibrionales</taxon>
        <taxon>Cellvibrionaceae</taxon>
        <taxon>Sessilibacter</taxon>
    </lineage>
</organism>
<evidence type="ECO:0000313" key="3">
    <source>
        <dbReference type="Proteomes" id="UP001465153"/>
    </source>
</evidence>
<dbReference type="Proteomes" id="UP001465153">
    <property type="component" value="Unassembled WGS sequence"/>
</dbReference>
<protein>
    <submittedName>
        <fullName evidence="2">ExeM/NucH family extracellular endonuclease</fullName>
    </submittedName>
</protein>
<dbReference type="PANTHER" id="PTHR42834:SF1">
    <property type="entry name" value="ENDONUCLEASE_EXONUCLEASE_PHOSPHATASE FAMILY PROTEIN (AFU_ORTHOLOGUE AFUA_3G09210)"/>
    <property type="match status" value="1"/>
</dbReference>
<name>A0ABQ0A9X6_9GAMM</name>
<dbReference type="InterPro" id="IPR047971">
    <property type="entry name" value="ExeM-like"/>
</dbReference>
<gene>
    <name evidence="2" type="ORF">NBRC116591_21640</name>
</gene>
<dbReference type="SUPFAM" id="SSF56219">
    <property type="entry name" value="DNase I-like"/>
    <property type="match status" value="1"/>
</dbReference>
<dbReference type="Gene3D" id="3.60.10.10">
    <property type="entry name" value="Endonuclease/exonuclease/phosphatase"/>
    <property type="match status" value="1"/>
</dbReference>
<evidence type="ECO:0000313" key="2">
    <source>
        <dbReference type="EMBL" id="GAA6168353.1"/>
    </source>
</evidence>
<proteinExistence type="predicted"/>
<dbReference type="PANTHER" id="PTHR42834">
    <property type="entry name" value="ENDONUCLEASE/EXONUCLEASE/PHOSPHATASE FAMILY PROTEIN (AFU_ORTHOLOGUE AFUA_3G09210)"/>
    <property type="match status" value="1"/>
</dbReference>
<keyword evidence="2" id="KW-0378">Hydrolase</keyword>
<dbReference type="RefSeq" id="WP_353303028.1">
    <property type="nucleotide sequence ID" value="NZ_BAABWN010000006.1"/>
</dbReference>
<sequence>MKKNHLLAVPMLLGASFAANASMVITGAYDGPLANGLPKGIEIYVTEDISDITLYGIGSANNGGGSDGEEFTFSGTSISAGSYIYVTSNIVGFSDYFGFTPEHIFETGFANVNGDDAFELFENGQVIDVFGEITIDGTNQAWEYMDGWAYRINDTEANGGIFDINDWSFSGRNAWDGEITNASASVSMPVGTFSAGSTTPPPPPPPSTAAPMTITAAFDGPLARGLPKGIEIYIGQDIADLSIYGIGSANNGGGTDGQEFTFPSIAVSAGSYIYVTSNIAGFDTYFGFTPGVIFETGIATINGDDAVELFENGQVIDVFGEVNVDGTNQPWEYLDGWAYRINNTDPNGGTFAINDWSFSGRNAWDGETSNATAAFPLPIGTFTSSGGSTTPPVAIGACFDPATLISSVQGSGATVTGTADVVVEGIVTGIRDTGFFLQEEPSDSDNNANTSEGIFVVGTPVAGLTVGDVARISGTPSEFFANSQLTLVEQLDCGVAAETILPVFIPVPFEGIFDLETVEGMVASVSNATIFSLDNFTRFGEMFLSDSVKRTPSDVAVPLSPEYDAAVANLTANIILIEDNNGLTFPTEISYYSTPTFNGLNYDNAPRVGDSVSATGPVQFAFGNYRINPTPSTFSINSTRTLAPEIVAGDVSIASFNVLNYFNGEVTSNGVTFDFPENRGAANAEEFALQQARIIEALVTIDSDVVGLIEIENDGFGNDSAIKQLVDELNARLGATVYDYAQSNDTSITGTDAISNAVIYKPAVVTPVGALAGIPLPTQENGNRTVRQRNSLVQTFTHNATGDQFAVVINHFKSKGSTCFEDDNSPTELDLIQGSCGAFRVSTAIELGNSLAAMNLPEKLLILGDLNTYSQEDALAILTDYDPATRGYTITTAVNTELNNGNSVPVTNTFGYQSVASAFDPNNFSFYFFGDDQVGSLDHILASPAAFNSVVDLTHWNINSIELFELTYDRALAFYNPANGDLIDFTTVGPYRSSDHDPVIVTLQLGTQN</sequence>
<reference evidence="2 3" key="1">
    <citation type="submission" date="2024-04" db="EMBL/GenBank/DDBJ databases">
        <title>Draft genome sequence of Sessilibacter corallicola NBRC 116591.</title>
        <authorList>
            <person name="Miyakawa T."/>
            <person name="Kusuya Y."/>
            <person name="Miura T."/>
        </authorList>
    </citation>
    <scope>NUCLEOTIDE SEQUENCE [LARGE SCALE GENOMIC DNA]</scope>
    <source>
        <strain evidence="2 3">KU-00831-HH</strain>
    </source>
</reference>
<keyword evidence="3" id="KW-1185">Reference proteome</keyword>
<feature type="signal peptide" evidence="1">
    <location>
        <begin position="1"/>
        <end position="21"/>
    </location>
</feature>